<proteinExistence type="predicted"/>
<organism evidence="2 3">
    <name type="scientific">Prorocentrum cordatum</name>
    <dbReference type="NCBI Taxonomy" id="2364126"/>
    <lineage>
        <taxon>Eukaryota</taxon>
        <taxon>Sar</taxon>
        <taxon>Alveolata</taxon>
        <taxon>Dinophyceae</taxon>
        <taxon>Prorocentrales</taxon>
        <taxon>Prorocentraceae</taxon>
        <taxon>Prorocentrum</taxon>
    </lineage>
</organism>
<sequence>MLAAAGAWPQPPRLELLALSKRRAPGRLVSSRRRWARRLHVCGAAAVGGGADTEPIPFCIFAKPPRPGRAKTRLAAGIGAEAACRLATCFLSDTLRLALGEARLLPVLATTDDGMPEGAFPGDAFPEGVAPGSVTRWLQPEGDLGARTEGHSPPGAGERSGRHLRGRRQPREAALARAGGARGVGRGS</sequence>
<reference evidence="2" key="1">
    <citation type="submission" date="2023-10" db="EMBL/GenBank/DDBJ databases">
        <authorList>
            <person name="Chen Y."/>
            <person name="Shah S."/>
            <person name="Dougan E. K."/>
            <person name="Thang M."/>
            <person name="Chan C."/>
        </authorList>
    </citation>
    <scope>NUCLEOTIDE SEQUENCE [LARGE SCALE GENOMIC DNA]</scope>
</reference>
<evidence type="ECO:0000313" key="3">
    <source>
        <dbReference type="Proteomes" id="UP001189429"/>
    </source>
</evidence>
<dbReference type="Gene3D" id="3.90.550.10">
    <property type="entry name" value="Spore Coat Polysaccharide Biosynthesis Protein SpsA, Chain A"/>
    <property type="match status" value="1"/>
</dbReference>
<evidence type="ECO:0000313" key="2">
    <source>
        <dbReference type="EMBL" id="CAK0812343.1"/>
    </source>
</evidence>
<dbReference type="EMBL" id="CAUYUJ010005114">
    <property type="protein sequence ID" value="CAK0812343.1"/>
    <property type="molecule type" value="Genomic_DNA"/>
</dbReference>
<protein>
    <recommendedName>
        <fullName evidence="4">2-phospho-L-lactate guanylyltransferase</fullName>
    </recommendedName>
</protein>
<gene>
    <name evidence="2" type="ORF">PCOR1329_LOCUS16651</name>
</gene>
<feature type="region of interest" description="Disordered" evidence="1">
    <location>
        <begin position="138"/>
        <end position="188"/>
    </location>
</feature>
<dbReference type="Proteomes" id="UP001189429">
    <property type="component" value="Unassembled WGS sequence"/>
</dbReference>
<dbReference type="InterPro" id="IPR029044">
    <property type="entry name" value="Nucleotide-diphossugar_trans"/>
</dbReference>
<evidence type="ECO:0000256" key="1">
    <source>
        <dbReference type="SAM" id="MobiDB-lite"/>
    </source>
</evidence>
<keyword evidence="3" id="KW-1185">Reference proteome</keyword>
<evidence type="ECO:0008006" key="4">
    <source>
        <dbReference type="Google" id="ProtNLM"/>
    </source>
</evidence>
<accession>A0ABN9R0W1</accession>
<name>A0ABN9R0W1_9DINO</name>
<comment type="caution">
    <text evidence="2">The sequence shown here is derived from an EMBL/GenBank/DDBJ whole genome shotgun (WGS) entry which is preliminary data.</text>
</comment>